<dbReference type="Proteomes" id="UP000002316">
    <property type="component" value="Chromosome 7"/>
</dbReference>
<name>C9ZUE3_TRYB9</name>
<dbReference type="GeneID" id="23863221"/>
<accession>C9ZUE3</accession>
<dbReference type="EMBL" id="FN554970">
    <property type="protein sequence ID" value="CBH13030.1"/>
    <property type="molecule type" value="Genomic_DNA"/>
</dbReference>
<proteinExistence type="predicted"/>
<organism evidence="1 2">
    <name type="scientific">Trypanosoma brucei gambiense (strain MHOM/CI/86/DAL972)</name>
    <dbReference type="NCBI Taxonomy" id="679716"/>
    <lineage>
        <taxon>Eukaryota</taxon>
        <taxon>Discoba</taxon>
        <taxon>Euglenozoa</taxon>
        <taxon>Kinetoplastea</taxon>
        <taxon>Metakinetoplastina</taxon>
        <taxon>Trypanosomatida</taxon>
        <taxon>Trypanosomatidae</taxon>
        <taxon>Trypanosoma</taxon>
    </lineage>
</organism>
<dbReference type="AlphaFoldDB" id="C9ZUE3"/>
<dbReference type="RefSeq" id="XP_011775308.1">
    <property type="nucleotide sequence ID" value="XM_011777006.1"/>
</dbReference>
<evidence type="ECO:0000313" key="2">
    <source>
        <dbReference type="Proteomes" id="UP000002316"/>
    </source>
</evidence>
<reference evidence="2" key="1">
    <citation type="journal article" date="2010" name="PLoS Negl. Trop. Dis.">
        <title>The genome sequence of Trypanosoma brucei gambiense, causative agent of chronic human african trypanosomiasis.</title>
        <authorList>
            <person name="Jackson A.P."/>
            <person name="Sanders M."/>
            <person name="Berry A."/>
            <person name="McQuillan J."/>
            <person name="Aslett M.A."/>
            <person name="Quail M.A."/>
            <person name="Chukualim B."/>
            <person name="Capewell P."/>
            <person name="MacLeod A."/>
            <person name="Melville S.E."/>
            <person name="Gibson W."/>
            <person name="Barry J.D."/>
            <person name="Berriman M."/>
            <person name="Hertz-Fowler C."/>
        </authorList>
    </citation>
    <scope>NUCLEOTIDE SEQUENCE [LARGE SCALE GENOMIC DNA]</scope>
    <source>
        <strain evidence="2">MHOM/CI/86/DAL972</strain>
    </source>
</reference>
<dbReference type="KEGG" id="tbg:TbgDal_VII8752"/>
<evidence type="ECO:0000313" key="1">
    <source>
        <dbReference type="EMBL" id="CBH13030.1"/>
    </source>
</evidence>
<gene>
    <name evidence="1" type="ORF">TbgDal_VII8752</name>
</gene>
<protein>
    <submittedName>
        <fullName evidence="1">Uncharacterized protein</fullName>
    </submittedName>
</protein>
<sequence>MDSTEASPGVRQVSGCVHPVCVSGVRLLPLKHYASCTHHRPPGSDRLQPRKVFHSFLTGLLRLPCQQPVADVPAFSPLYITTGGRPLPVAGPFRCFGLLCTAEARAKNYFPRAVYLCRRFPHLLLSPVLLRGITRGHRLGAIAGSCLHAAPSPNRRRNCTVNVRTHLTYSLYSI</sequence>